<comment type="subcellular location">
    <subcellularLocation>
        <location evidence="4">Cytoplasm</location>
    </subcellularLocation>
</comment>
<dbReference type="PANTHER" id="PTHR46509">
    <property type="entry name" value="PHOSPHOADENOSINE PHOSPHOSULFATE REDUCTASE"/>
    <property type="match status" value="1"/>
</dbReference>
<dbReference type="PIRSF" id="PIRSF000857">
    <property type="entry name" value="PAPS_reductase"/>
    <property type="match status" value="1"/>
</dbReference>
<sequence length="249" mass="27186">MSSSTDNFCAEAESAKLRGKYGHLSGGALLEALVSNELKGQLMLSSSFGAESAILLDLVSQVDTAIPVIFLDTRRLFGETLRYQKSLTDHFGLEDVRVIRPDDGVLQRLDPDDMLFTTDPDKCCSLRKVQPLDKLLKNMGNLGFKGWITGRKNFQSATRNSLQSIEADADFIKINPLYDWSSADIKQAFIAKNLPPHPLVADGFKSIGCMPCTSRVAPGGSDRSGRWAGQDKTECGIHVSRDSAVSSIN</sequence>
<feature type="binding site" evidence="4">
    <location>
        <position position="209"/>
    </location>
    <ligand>
        <name>[4Fe-4S] cluster</name>
        <dbReference type="ChEBI" id="CHEBI:49883"/>
    </ligand>
</feature>
<feature type="binding site" evidence="4">
    <location>
        <position position="123"/>
    </location>
    <ligand>
        <name>[4Fe-4S] cluster</name>
        <dbReference type="ChEBI" id="CHEBI:49883"/>
    </ligand>
</feature>
<dbReference type="HAMAP" id="MF_00063">
    <property type="entry name" value="CysH"/>
    <property type="match status" value="1"/>
</dbReference>
<comment type="pathway">
    <text evidence="3 4">Sulfur metabolism; hydrogen sulfide biosynthesis; sulfite from sulfate.</text>
</comment>
<dbReference type="InterPro" id="IPR014729">
    <property type="entry name" value="Rossmann-like_a/b/a_fold"/>
</dbReference>
<proteinExistence type="inferred from homology"/>
<dbReference type="EMBL" id="CP098747">
    <property type="protein sequence ID" value="USG60722.1"/>
    <property type="molecule type" value="Genomic_DNA"/>
</dbReference>
<evidence type="ECO:0000256" key="1">
    <source>
        <dbReference type="ARBA" id="ARBA00009732"/>
    </source>
</evidence>
<feature type="domain" description="Phosphoadenosine phosphosulphate reductase" evidence="5">
    <location>
        <begin position="41"/>
        <end position="214"/>
    </location>
</feature>
<dbReference type="NCBIfam" id="TIGR00434">
    <property type="entry name" value="cysH"/>
    <property type="match status" value="1"/>
</dbReference>
<keyword evidence="4" id="KW-0408">Iron</keyword>
<dbReference type="Proteomes" id="UP001056291">
    <property type="component" value="Chromosome"/>
</dbReference>
<evidence type="ECO:0000313" key="6">
    <source>
        <dbReference type="EMBL" id="USG60722.1"/>
    </source>
</evidence>
<keyword evidence="7" id="KW-1185">Reference proteome</keyword>
<feature type="binding site" evidence="4">
    <location>
        <position position="212"/>
    </location>
    <ligand>
        <name>[4Fe-4S] cluster</name>
        <dbReference type="ChEBI" id="CHEBI:49883"/>
    </ligand>
</feature>
<dbReference type="EC" id="1.8.4.10" evidence="4"/>
<evidence type="ECO:0000256" key="3">
    <source>
        <dbReference type="ARBA" id="ARBA00024327"/>
    </source>
</evidence>
<comment type="catalytic activity">
    <reaction evidence="4">
        <text>[thioredoxin]-disulfide + sulfite + AMP + 2 H(+) = adenosine 5'-phosphosulfate + [thioredoxin]-dithiol</text>
        <dbReference type="Rhea" id="RHEA:21976"/>
        <dbReference type="Rhea" id="RHEA-COMP:10698"/>
        <dbReference type="Rhea" id="RHEA-COMP:10700"/>
        <dbReference type="ChEBI" id="CHEBI:15378"/>
        <dbReference type="ChEBI" id="CHEBI:17359"/>
        <dbReference type="ChEBI" id="CHEBI:29950"/>
        <dbReference type="ChEBI" id="CHEBI:50058"/>
        <dbReference type="ChEBI" id="CHEBI:58243"/>
        <dbReference type="ChEBI" id="CHEBI:456215"/>
        <dbReference type="EC" id="1.8.4.10"/>
    </reaction>
</comment>
<keyword evidence="4" id="KW-0963">Cytoplasm</keyword>
<comment type="similarity">
    <text evidence="1 4">Belongs to the PAPS reductase family. CysH subfamily.</text>
</comment>
<evidence type="ECO:0000256" key="4">
    <source>
        <dbReference type="HAMAP-Rule" id="MF_00063"/>
    </source>
</evidence>
<evidence type="ECO:0000259" key="5">
    <source>
        <dbReference type="Pfam" id="PF01507"/>
    </source>
</evidence>
<dbReference type="PANTHER" id="PTHR46509:SF1">
    <property type="entry name" value="PHOSPHOADENOSINE PHOSPHOSULFATE REDUCTASE"/>
    <property type="match status" value="1"/>
</dbReference>
<gene>
    <name evidence="4" type="primary">cysH</name>
    <name evidence="6" type="ORF">NBZ79_16295</name>
</gene>
<comment type="cofactor">
    <cofactor evidence="4">
        <name>[4Fe-4S] cluster</name>
        <dbReference type="ChEBI" id="CHEBI:49883"/>
    </cofactor>
    <text evidence="4">Binds 1 [4Fe-4S] cluster per subunit.</text>
</comment>
<keyword evidence="4" id="KW-0479">Metal-binding</keyword>
<protein>
    <recommendedName>
        <fullName evidence="4">Adenosine 5'-phosphosulfate reductase</fullName>
        <shortName evidence="4">APS reductase</shortName>
        <ecNumber evidence="4">1.8.4.10</ecNumber>
    </recommendedName>
    <alternativeName>
        <fullName evidence="4">5'-adenylylsulfate reductase</fullName>
    </alternativeName>
    <alternativeName>
        <fullName evidence="4">Thioredoxin-dependent 5'-adenylylsulfate reductase</fullName>
    </alternativeName>
</protein>
<dbReference type="RefSeq" id="WP_251933602.1">
    <property type="nucleotide sequence ID" value="NZ_CP098747.1"/>
</dbReference>
<dbReference type="SUPFAM" id="SSF52402">
    <property type="entry name" value="Adenine nucleotide alpha hydrolases-like"/>
    <property type="match status" value="1"/>
</dbReference>
<name>A0ABY4W4B1_9PROT</name>
<feature type="active site" description="Nucleophile; cysteine thiosulfonate intermediate" evidence="4">
    <location>
        <position position="235"/>
    </location>
</feature>
<reference evidence="6" key="1">
    <citation type="submission" date="2022-06" db="EMBL/GenBank/DDBJ databases">
        <title>Sneathiella actinostolidae sp. nov., isolated from a sea anemonein the Western Pacific Ocean.</title>
        <authorList>
            <person name="Wei M.J."/>
        </authorList>
    </citation>
    <scope>NUCLEOTIDE SEQUENCE</scope>
    <source>
        <strain evidence="6">PHK-P5</strain>
    </source>
</reference>
<dbReference type="InterPro" id="IPR004511">
    <property type="entry name" value="PAPS/APS_Rdtase"/>
</dbReference>
<comment type="function">
    <text evidence="4">Catalyzes the formation of sulfite from adenosine 5'-phosphosulfate (APS) using thioredoxin as an electron donor.</text>
</comment>
<evidence type="ECO:0000256" key="2">
    <source>
        <dbReference type="ARBA" id="ARBA00023002"/>
    </source>
</evidence>
<evidence type="ECO:0000313" key="7">
    <source>
        <dbReference type="Proteomes" id="UP001056291"/>
    </source>
</evidence>
<dbReference type="GO" id="GO:0004604">
    <property type="term" value="F:phosphoadenylyl-sulfate reductase (thioredoxin) activity"/>
    <property type="evidence" value="ECO:0007669"/>
    <property type="project" value="UniProtKB-EC"/>
</dbReference>
<keyword evidence="2 4" id="KW-0560">Oxidoreductase</keyword>
<organism evidence="6 7">
    <name type="scientific">Sneathiella marina</name>
    <dbReference type="NCBI Taxonomy" id="2950108"/>
    <lineage>
        <taxon>Bacteria</taxon>
        <taxon>Pseudomonadati</taxon>
        <taxon>Pseudomonadota</taxon>
        <taxon>Alphaproteobacteria</taxon>
        <taxon>Sneathiellales</taxon>
        <taxon>Sneathiellaceae</taxon>
        <taxon>Sneathiella</taxon>
    </lineage>
</organism>
<dbReference type="Gene3D" id="3.40.50.620">
    <property type="entry name" value="HUPs"/>
    <property type="match status" value="1"/>
</dbReference>
<dbReference type="Pfam" id="PF01507">
    <property type="entry name" value="PAPS_reduct"/>
    <property type="match status" value="1"/>
</dbReference>
<dbReference type="InterPro" id="IPR002500">
    <property type="entry name" value="PAPS_reduct_dom"/>
</dbReference>
<accession>A0ABY4W4B1</accession>
<keyword evidence="4" id="KW-0411">Iron-sulfur</keyword>
<dbReference type="NCBIfam" id="NF002537">
    <property type="entry name" value="PRK02090.1"/>
    <property type="match status" value="1"/>
</dbReference>
<feature type="binding site" evidence="4">
    <location>
        <position position="124"/>
    </location>
    <ligand>
        <name>[4Fe-4S] cluster</name>
        <dbReference type="ChEBI" id="CHEBI:49883"/>
    </ligand>
</feature>